<feature type="domain" description="Sialidase" evidence="1">
    <location>
        <begin position="91"/>
        <end position="353"/>
    </location>
</feature>
<evidence type="ECO:0000313" key="2">
    <source>
        <dbReference type="EMBL" id="QDT04771.1"/>
    </source>
</evidence>
<name>A0A517NCD2_9BACT</name>
<protein>
    <recommendedName>
        <fullName evidence="1">Sialidase domain-containing protein</fullName>
    </recommendedName>
</protein>
<accession>A0A517NCD2</accession>
<dbReference type="PANTHER" id="PTHR43752:SF2">
    <property type="entry name" value="BNR_ASP-BOX REPEAT FAMILY PROTEIN"/>
    <property type="match status" value="1"/>
</dbReference>
<evidence type="ECO:0000313" key="3">
    <source>
        <dbReference type="Proteomes" id="UP000318538"/>
    </source>
</evidence>
<evidence type="ECO:0000259" key="1">
    <source>
        <dbReference type="Pfam" id="PF13088"/>
    </source>
</evidence>
<dbReference type="Proteomes" id="UP000318538">
    <property type="component" value="Chromosome"/>
</dbReference>
<dbReference type="CDD" id="cd15482">
    <property type="entry name" value="Sialidase_non-viral"/>
    <property type="match status" value="1"/>
</dbReference>
<dbReference type="Gene3D" id="2.120.10.10">
    <property type="match status" value="1"/>
</dbReference>
<dbReference type="PANTHER" id="PTHR43752">
    <property type="entry name" value="BNR/ASP-BOX REPEAT FAMILY PROTEIN"/>
    <property type="match status" value="1"/>
</dbReference>
<proteinExistence type="predicted"/>
<organism evidence="2 3">
    <name type="scientific">Rubripirellula lacrimiformis</name>
    <dbReference type="NCBI Taxonomy" id="1930273"/>
    <lineage>
        <taxon>Bacteria</taxon>
        <taxon>Pseudomonadati</taxon>
        <taxon>Planctomycetota</taxon>
        <taxon>Planctomycetia</taxon>
        <taxon>Pirellulales</taxon>
        <taxon>Pirellulaceae</taxon>
        <taxon>Rubripirellula</taxon>
    </lineage>
</organism>
<dbReference type="AlphaFoldDB" id="A0A517NCD2"/>
<dbReference type="KEGG" id="rlc:K227x_31670"/>
<dbReference type="InterPro" id="IPR036278">
    <property type="entry name" value="Sialidase_sf"/>
</dbReference>
<dbReference type="InterPro" id="IPR011040">
    <property type="entry name" value="Sialidase"/>
</dbReference>
<dbReference type="Pfam" id="PF13088">
    <property type="entry name" value="BNR_2"/>
    <property type="match status" value="1"/>
</dbReference>
<sequence length="387" mass="42227">MPFVAGLSAARAQDDVPTQLWDADAPLLSANQIPLLISVDFQVIKRWDKAADGYTFLHGVSLAWHDDKLYASFGHNQGSENTVSEEAHYRVSEDDGQTWGPLQKIDTGDEEDLAVSHGVFLSNQGTLWAFQGSYYGKMKDVHTRAYRLDPKTNQWQKLGVILEGGFWPMNQPVRMDDGNWIMSGFAAGPYSSDGVFPAAIAISHGDDFTKWDLNHIPVAESVKRMWGESAIFVDGKNVHNIARFGGSAVALLSVSNDFGRTWTPSTPSNLPMTTSKPAAGVLSNSQRYLVCTNAKDNGGKRNPLTIAVSKPGEDQFSRIYVIRRSLSSRRIGESGKNVSLSYPCAIEHEGKLYVGYSNNGGRGGNLNSAELAVIPIESLSVPSFPAK</sequence>
<gene>
    <name evidence="2" type="ORF">K227x_31670</name>
</gene>
<keyword evidence="3" id="KW-1185">Reference proteome</keyword>
<dbReference type="EMBL" id="CP036525">
    <property type="protein sequence ID" value="QDT04771.1"/>
    <property type="molecule type" value="Genomic_DNA"/>
</dbReference>
<reference evidence="2 3" key="1">
    <citation type="submission" date="2019-02" db="EMBL/GenBank/DDBJ databases">
        <title>Deep-cultivation of Planctomycetes and their phenomic and genomic characterization uncovers novel biology.</title>
        <authorList>
            <person name="Wiegand S."/>
            <person name="Jogler M."/>
            <person name="Boedeker C."/>
            <person name="Pinto D."/>
            <person name="Vollmers J."/>
            <person name="Rivas-Marin E."/>
            <person name="Kohn T."/>
            <person name="Peeters S.H."/>
            <person name="Heuer A."/>
            <person name="Rast P."/>
            <person name="Oberbeckmann S."/>
            <person name="Bunk B."/>
            <person name="Jeske O."/>
            <person name="Meyerdierks A."/>
            <person name="Storesund J.E."/>
            <person name="Kallscheuer N."/>
            <person name="Luecker S."/>
            <person name="Lage O.M."/>
            <person name="Pohl T."/>
            <person name="Merkel B.J."/>
            <person name="Hornburger P."/>
            <person name="Mueller R.-W."/>
            <person name="Bruemmer F."/>
            <person name="Labrenz M."/>
            <person name="Spormann A.M."/>
            <person name="Op den Camp H."/>
            <person name="Overmann J."/>
            <person name="Amann R."/>
            <person name="Jetten M.S.M."/>
            <person name="Mascher T."/>
            <person name="Medema M.H."/>
            <person name="Devos D.P."/>
            <person name="Kaster A.-K."/>
            <person name="Ovreas L."/>
            <person name="Rohde M."/>
            <person name="Galperin M.Y."/>
            <person name="Jogler C."/>
        </authorList>
    </citation>
    <scope>NUCLEOTIDE SEQUENCE [LARGE SCALE GENOMIC DNA]</scope>
    <source>
        <strain evidence="2 3">K22_7</strain>
    </source>
</reference>
<dbReference type="SUPFAM" id="SSF50939">
    <property type="entry name" value="Sialidases"/>
    <property type="match status" value="1"/>
</dbReference>